<protein>
    <submittedName>
        <fullName evidence="1">Uncharacterized protein</fullName>
    </submittedName>
</protein>
<accession>A0A481S200</accession>
<dbReference type="Proteomes" id="UP000291908">
    <property type="component" value="Genome"/>
</dbReference>
<proteinExistence type="predicted"/>
<reference evidence="1 2" key="1">
    <citation type="submission" date="2019-01" db="EMBL/GenBank/DDBJ databases">
        <authorList>
            <person name="Yuan Y."/>
            <person name="Xu Y."/>
        </authorList>
    </citation>
    <scope>NUCLEOTIDE SEQUENCE [LARGE SCALE GENOMIC DNA]</scope>
</reference>
<gene>
    <name evidence="1" type="ORF">vBAbaSD0_28</name>
</gene>
<organism evidence="1 2">
    <name type="scientific">Acinetobacter phage vB_AbaS_D0</name>
    <dbReference type="NCBI Taxonomy" id="2510492"/>
    <lineage>
        <taxon>Viruses</taxon>
        <taxon>Duplodnaviria</taxon>
        <taxon>Heunggongvirae</taxon>
        <taxon>Uroviricota</taxon>
        <taxon>Caudoviricetes</taxon>
        <taxon>Lokivirus</taxon>
        <taxon>Lokivirus IMEAB3</taxon>
    </lineage>
</organism>
<evidence type="ECO:0000313" key="2">
    <source>
        <dbReference type="Proteomes" id="UP000291908"/>
    </source>
</evidence>
<name>A0A481S200_9CAUD</name>
<dbReference type="EMBL" id="MK411820">
    <property type="protein sequence ID" value="QBG78722.1"/>
    <property type="molecule type" value="Genomic_DNA"/>
</dbReference>
<evidence type="ECO:0000313" key="1">
    <source>
        <dbReference type="EMBL" id="QBG78722.1"/>
    </source>
</evidence>
<sequence>MANSLVISLNRTELFAKLDEAVAKLKAIDARFKRKTNTADDINACKIMRDTHYTIIGLIRREHKGVFRAWKRERANKKPSVSNVGTHKVEITVETPDRLEAGSYTARIAQVEVVNGKVRVKVNQVEPKPINRIYWTLLIKENGIWSPQFGDWDKTVVRQERFDSYPDDVAMIIGTKPEQEAIDLYVHNLNNGIPNE</sequence>